<evidence type="ECO:0000259" key="2">
    <source>
        <dbReference type="SMART" id="SM00849"/>
    </source>
</evidence>
<dbReference type="SMART" id="SM01027">
    <property type="entry name" value="Beta-Casp"/>
    <property type="match status" value="1"/>
</dbReference>
<comment type="caution">
    <text evidence="4">The sequence shown here is derived from an EMBL/GenBank/DDBJ whole genome shotgun (WGS) entry which is preliminary data.</text>
</comment>
<dbReference type="InterPro" id="IPR001279">
    <property type="entry name" value="Metallo-B-lactamas"/>
</dbReference>
<dbReference type="STRING" id="592015.HMPREF1705_03770"/>
<dbReference type="eggNOG" id="COG1782">
    <property type="taxonomic scope" value="Bacteria"/>
</dbReference>
<accession>A0A0T5XDT3</accession>
<evidence type="ECO:0000313" key="5">
    <source>
        <dbReference type="Proteomes" id="UP000005273"/>
    </source>
</evidence>
<sequence length="416" mass="46626">MRLKCLGGFGEQGRSALLVEGKSCFLVDYGVKKTVGEGILGELPLKNFPELDFIVVTHAHQDHTAMLPLLVEKGINVPIYATPPTKEFTITYCESWHKNYEIHRLVPPYDKQSIYELEKLFVTKPYFQEFEAGKGTLITFFPSGHLVGSAIVYIKDEKTIAHFGDINFNDAINPKPYLDFDAEIGIINGSYGDKIMPKELLEKKFIENVTSGRFNVLIPSAALGRGQVVCLLLLENLSKIDKEIYISKSIIENTKRVLKYPHYIKPEAIGMLNKLVDSPYFKIIDESKLNDLIEKGAIFIAPDAMLSSGPALKIFNLLKDQPQNKIILSGFLAPGTLGRKLAEREVSINAVLSLSELKVHTDLTDNKFIINKTLSNAKLILIHHGEEPKSTNLANKLREKFNLDIRSPHFGDAIIF</sequence>
<dbReference type="OrthoDB" id="9803916at2"/>
<dbReference type="InterPro" id="IPR022712">
    <property type="entry name" value="Beta_Casp"/>
</dbReference>
<dbReference type="InterPro" id="IPR036866">
    <property type="entry name" value="RibonucZ/Hydroxyglut_hydro"/>
</dbReference>
<gene>
    <name evidence="4" type="ORF">HMPREF1705_03770</name>
</gene>
<dbReference type="RefSeq" id="WP_009200832.1">
    <property type="nucleotide sequence ID" value="NZ_ACJX03000001.1"/>
</dbReference>
<keyword evidence="5" id="KW-1185">Reference proteome</keyword>
<evidence type="ECO:0000313" key="4">
    <source>
        <dbReference type="EMBL" id="KRT36489.1"/>
    </source>
</evidence>
<feature type="domain" description="Metallo-beta-lactamase" evidence="2">
    <location>
        <begin position="13"/>
        <end position="213"/>
    </location>
</feature>
<reference evidence="5" key="1">
    <citation type="submission" date="2012-09" db="EMBL/GenBank/DDBJ databases">
        <authorList>
            <person name="Weinstock G."/>
            <person name="Sodergren E."/>
            <person name="Clifton S."/>
            <person name="Fulton L."/>
            <person name="Fulton B."/>
            <person name="Courtney L."/>
            <person name="Fronick C."/>
            <person name="Harrison M."/>
            <person name="Strong C."/>
            <person name="Farmer C."/>
            <person name="Delehaunty K."/>
            <person name="Markovic C."/>
            <person name="Hall O."/>
            <person name="Minx P."/>
            <person name="Tomlinson C."/>
            <person name="Mitreva M."/>
            <person name="Nelson J."/>
            <person name="Hou S."/>
            <person name="Wollam A."/>
            <person name="Pepin K.H."/>
            <person name="Johnson M."/>
            <person name="Bhonagiri V."/>
            <person name="Nash W.E."/>
            <person name="Suruliraj S."/>
            <person name="Warren W."/>
            <person name="Chinwalla A."/>
            <person name="Mardis E.R."/>
            <person name="Wilson R.K."/>
        </authorList>
    </citation>
    <scope>NUCLEOTIDE SEQUENCE [LARGE SCALE GENOMIC DNA]</scope>
    <source>
        <strain evidence="5">OS1</strain>
    </source>
</reference>
<dbReference type="GO" id="GO:0016787">
    <property type="term" value="F:hydrolase activity"/>
    <property type="evidence" value="ECO:0007669"/>
    <property type="project" value="UniProtKB-KW"/>
</dbReference>
<dbReference type="SMART" id="SM00849">
    <property type="entry name" value="Lactamase_B"/>
    <property type="match status" value="1"/>
</dbReference>
<dbReference type="GO" id="GO:0004521">
    <property type="term" value="F:RNA endonuclease activity"/>
    <property type="evidence" value="ECO:0007669"/>
    <property type="project" value="TreeGrafter"/>
</dbReference>
<proteinExistence type="predicted"/>
<dbReference type="PANTHER" id="PTHR11203:SF37">
    <property type="entry name" value="INTEGRATOR COMPLEX SUBUNIT 11"/>
    <property type="match status" value="1"/>
</dbReference>
<dbReference type="AlphaFoldDB" id="A0A0T5XDT3"/>
<dbReference type="EMBL" id="ACJX03000001">
    <property type="protein sequence ID" value="KRT36489.1"/>
    <property type="molecule type" value="Genomic_DNA"/>
</dbReference>
<dbReference type="Pfam" id="PF10996">
    <property type="entry name" value="Beta-Casp"/>
    <property type="match status" value="1"/>
</dbReference>
<evidence type="ECO:0000256" key="1">
    <source>
        <dbReference type="ARBA" id="ARBA00022801"/>
    </source>
</evidence>
<feature type="domain" description="Beta-Casp" evidence="3">
    <location>
        <begin position="226"/>
        <end position="341"/>
    </location>
</feature>
<dbReference type="SUPFAM" id="SSF56281">
    <property type="entry name" value="Metallo-hydrolase/oxidoreductase"/>
    <property type="match status" value="1"/>
</dbReference>
<organism evidence="4 5">
    <name type="scientific">Acetomicrobium hydrogeniformans ATCC BAA-1850</name>
    <dbReference type="NCBI Taxonomy" id="592015"/>
    <lineage>
        <taxon>Bacteria</taxon>
        <taxon>Thermotogati</taxon>
        <taxon>Synergistota</taxon>
        <taxon>Synergistia</taxon>
        <taxon>Synergistales</taxon>
        <taxon>Acetomicrobiaceae</taxon>
        <taxon>Acetomicrobium</taxon>
    </lineage>
</organism>
<evidence type="ECO:0000259" key="3">
    <source>
        <dbReference type="SMART" id="SM01027"/>
    </source>
</evidence>
<dbReference type="Proteomes" id="UP000005273">
    <property type="component" value="Unassembled WGS sequence"/>
</dbReference>
<dbReference type="Gene3D" id="3.40.50.10890">
    <property type="match status" value="1"/>
</dbReference>
<name>A0A0T5XDT3_9BACT</name>
<protein>
    <submittedName>
        <fullName evidence="4">Metallo-beta-lactamase domain protein</fullName>
    </submittedName>
</protein>
<dbReference type="InterPro" id="IPR050698">
    <property type="entry name" value="MBL"/>
</dbReference>
<dbReference type="Gene3D" id="3.60.15.10">
    <property type="entry name" value="Ribonuclease Z/Hydroxyacylglutathione hydrolase-like"/>
    <property type="match status" value="1"/>
</dbReference>
<dbReference type="PANTHER" id="PTHR11203">
    <property type="entry name" value="CLEAVAGE AND POLYADENYLATION SPECIFICITY FACTOR FAMILY MEMBER"/>
    <property type="match status" value="1"/>
</dbReference>
<dbReference type="Pfam" id="PF16661">
    <property type="entry name" value="Lactamase_B_6"/>
    <property type="match status" value="1"/>
</dbReference>
<keyword evidence="1" id="KW-0378">Hydrolase</keyword>